<proteinExistence type="predicted"/>
<dbReference type="Proteomes" id="UP000092527">
    <property type="component" value="Unassembled WGS sequence"/>
</dbReference>
<dbReference type="PROSITE" id="PS51273">
    <property type="entry name" value="GATASE_TYPE_1"/>
    <property type="match status" value="1"/>
</dbReference>
<dbReference type="GO" id="GO:0000162">
    <property type="term" value="P:L-tryptophan biosynthetic process"/>
    <property type="evidence" value="ECO:0007669"/>
    <property type="project" value="TreeGrafter"/>
</dbReference>
<dbReference type="NCBIfam" id="NF005367">
    <property type="entry name" value="PRK06895.1"/>
    <property type="match status" value="1"/>
</dbReference>
<reference evidence="3 4" key="1">
    <citation type="submission" date="2014-11" db="EMBL/GenBank/DDBJ databases">
        <title>Pan-genome of Gallibacterium spp.</title>
        <authorList>
            <person name="Kudirkiene E."/>
            <person name="Bojesen A.M."/>
        </authorList>
    </citation>
    <scope>NUCLEOTIDE SEQUENCE [LARGE SCALE GENOMIC DNA]</scope>
    <source>
        <strain evidence="3 4">18469/18</strain>
    </source>
</reference>
<dbReference type="EC" id="4.1.3.27" evidence="3"/>
<organism evidence="3 4">
    <name type="scientific">Gallibacterium salpingitidis</name>
    <dbReference type="NCBI Taxonomy" id="505341"/>
    <lineage>
        <taxon>Bacteria</taxon>
        <taxon>Pseudomonadati</taxon>
        <taxon>Pseudomonadota</taxon>
        <taxon>Gammaproteobacteria</taxon>
        <taxon>Pasteurellales</taxon>
        <taxon>Pasteurellaceae</taxon>
        <taxon>Gallibacterium</taxon>
    </lineage>
</organism>
<dbReference type="CDD" id="cd01743">
    <property type="entry name" value="GATase1_Anthranilate_Synthase"/>
    <property type="match status" value="1"/>
</dbReference>
<dbReference type="GO" id="GO:0005829">
    <property type="term" value="C:cytosol"/>
    <property type="evidence" value="ECO:0007669"/>
    <property type="project" value="TreeGrafter"/>
</dbReference>
<accession>A0AB36E642</accession>
<dbReference type="InterPro" id="IPR029062">
    <property type="entry name" value="Class_I_gatase-like"/>
</dbReference>
<keyword evidence="3" id="KW-0456">Lyase</keyword>
<dbReference type="InterPro" id="IPR006221">
    <property type="entry name" value="TrpG/PapA_dom"/>
</dbReference>
<dbReference type="Pfam" id="PF00117">
    <property type="entry name" value="GATase"/>
    <property type="match status" value="1"/>
</dbReference>
<dbReference type="AlphaFoldDB" id="A0AB36E642"/>
<dbReference type="EMBL" id="JTJU01000015">
    <property type="protein sequence ID" value="OBX11325.1"/>
    <property type="molecule type" value="Genomic_DNA"/>
</dbReference>
<gene>
    <name evidence="3" type="ORF">QV09_03065</name>
</gene>
<dbReference type="Gene3D" id="3.40.50.880">
    <property type="match status" value="1"/>
</dbReference>
<dbReference type="GO" id="GO:0046820">
    <property type="term" value="F:4-amino-4-deoxychorismate synthase activity"/>
    <property type="evidence" value="ECO:0007669"/>
    <property type="project" value="TreeGrafter"/>
</dbReference>
<dbReference type="PANTHER" id="PTHR43418">
    <property type="entry name" value="MULTIFUNCTIONAL TRYPTOPHAN BIOSYNTHESIS PROTEIN-RELATED"/>
    <property type="match status" value="1"/>
</dbReference>
<dbReference type="NCBIfam" id="TIGR00566">
    <property type="entry name" value="trpG_papA"/>
    <property type="match status" value="1"/>
</dbReference>
<protein>
    <submittedName>
        <fullName evidence="3">Anthranilate synthase component II</fullName>
        <ecNumber evidence="3">4.1.3.27</ecNumber>
    </submittedName>
</protein>
<dbReference type="PANTHER" id="PTHR43418:SF4">
    <property type="entry name" value="MULTIFUNCTIONAL TRYPTOPHAN BIOSYNTHESIS PROTEIN"/>
    <property type="match status" value="1"/>
</dbReference>
<dbReference type="RefSeq" id="WP_066421357.1">
    <property type="nucleotide sequence ID" value="NZ_CP103875.1"/>
</dbReference>
<evidence type="ECO:0000313" key="3">
    <source>
        <dbReference type="EMBL" id="OBX11325.1"/>
    </source>
</evidence>
<dbReference type="PRINTS" id="PR00097">
    <property type="entry name" value="ANTSNTHASEII"/>
</dbReference>
<dbReference type="PRINTS" id="PR00096">
    <property type="entry name" value="GATASE"/>
</dbReference>
<sequence>MLLLIDNHDSFTYNLVDLLRKIMPSSEFTVIQHDEIPVTELDRYSHILLSPGPDVPSAYPQLFKLLQQYHQNKVILGVCLGHQTLCQFFGASLYNLPEVRHGRNITLRQTISSPLWKNVPNNSQIGVYHSWAVEKANFPDALEIIAECEQGVIMAIQHRQLPIYGVQFHPESFMTEYGETILRNWLAIQR</sequence>
<dbReference type="GO" id="GO:0046654">
    <property type="term" value="P:tetrahydrofolate biosynthetic process"/>
    <property type="evidence" value="ECO:0007669"/>
    <property type="project" value="TreeGrafter"/>
</dbReference>
<keyword evidence="1" id="KW-0315">Glutamine amidotransferase</keyword>
<comment type="caution">
    <text evidence="3">The sequence shown here is derived from an EMBL/GenBank/DDBJ whole genome shotgun (WGS) entry which is preliminary data.</text>
</comment>
<feature type="domain" description="Glutamine amidotransferase" evidence="2">
    <location>
        <begin position="3"/>
        <end position="186"/>
    </location>
</feature>
<dbReference type="GO" id="GO:0004049">
    <property type="term" value="F:anthranilate synthase activity"/>
    <property type="evidence" value="ECO:0007669"/>
    <property type="project" value="UniProtKB-EC"/>
</dbReference>
<evidence type="ECO:0000259" key="2">
    <source>
        <dbReference type="Pfam" id="PF00117"/>
    </source>
</evidence>
<dbReference type="InterPro" id="IPR050472">
    <property type="entry name" value="Anth_synth/Amidotransfase"/>
</dbReference>
<evidence type="ECO:0000256" key="1">
    <source>
        <dbReference type="ARBA" id="ARBA00022962"/>
    </source>
</evidence>
<dbReference type="SUPFAM" id="SSF52317">
    <property type="entry name" value="Class I glutamine amidotransferase-like"/>
    <property type="match status" value="1"/>
</dbReference>
<dbReference type="InterPro" id="IPR017926">
    <property type="entry name" value="GATASE"/>
</dbReference>
<name>A0AB36E642_9PAST</name>
<evidence type="ECO:0000313" key="4">
    <source>
        <dbReference type="Proteomes" id="UP000092527"/>
    </source>
</evidence>